<dbReference type="Pfam" id="PF04014">
    <property type="entry name" value="MazE_antitoxin"/>
    <property type="match status" value="1"/>
</dbReference>
<dbReference type="InterPro" id="IPR007159">
    <property type="entry name" value="SpoVT-AbrB_dom"/>
</dbReference>
<dbReference type="STRING" id="621456.BJP26_14090"/>
<organism evidence="1 2">
    <name type="scientific">Sphingomonas melonis TY</name>
    <dbReference type="NCBI Taxonomy" id="621456"/>
    <lineage>
        <taxon>Bacteria</taxon>
        <taxon>Pseudomonadati</taxon>
        <taxon>Pseudomonadota</taxon>
        <taxon>Alphaproteobacteria</taxon>
        <taxon>Sphingomonadales</taxon>
        <taxon>Sphingomonadaceae</taxon>
        <taxon>Sphingomonas</taxon>
    </lineage>
</organism>
<reference evidence="1" key="1">
    <citation type="submission" date="2016-03" db="EMBL/GenBank/DDBJ databases">
        <title>Sphingomonas melonis TY, whole genome shotgun sequencing.</title>
        <authorList>
            <person name="Wang H."/>
            <person name="Zhu P."/>
        </authorList>
    </citation>
    <scope>NUCLEOTIDE SEQUENCE [LARGE SCALE GENOMIC DNA]</scope>
    <source>
        <strain evidence="1">TY</strain>
    </source>
</reference>
<evidence type="ECO:0000313" key="2">
    <source>
        <dbReference type="Proteomes" id="UP000078460"/>
    </source>
</evidence>
<dbReference type="OrthoDB" id="7916886at2"/>
<accession>A0A175Y0X4</accession>
<dbReference type="EMBL" id="LQCK02000068">
    <property type="protein sequence ID" value="KZB93600.1"/>
    <property type="molecule type" value="Genomic_DNA"/>
</dbReference>
<name>A0A175Y0X4_9SPHN</name>
<dbReference type="AlphaFoldDB" id="A0A175Y0X4"/>
<protein>
    <submittedName>
        <fullName evidence="1">AbrB family transcriptional regulator</fullName>
    </submittedName>
</protein>
<dbReference type="GO" id="GO:0003677">
    <property type="term" value="F:DNA binding"/>
    <property type="evidence" value="ECO:0007669"/>
    <property type="project" value="UniProtKB-UniRule"/>
</dbReference>
<keyword evidence="2" id="KW-1185">Reference proteome</keyword>
<sequence length="97" mass="10502">MATQTMDIKVAGNGRMVLPASVRKAMGLHGDAKVILTVEDDQVRLTPIGHGVSRAQALYREHAKQARTTDDFLSDRKAEAAVDLGEVASNDKDRDAQ</sequence>
<dbReference type="InterPro" id="IPR037914">
    <property type="entry name" value="SpoVT-AbrB_sf"/>
</dbReference>
<dbReference type="SUPFAM" id="SSF89447">
    <property type="entry name" value="AbrB/MazE/MraZ-like"/>
    <property type="match status" value="1"/>
</dbReference>
<dbReference type="KEGG" id="smy:BJP26_14090"/>
<evidence type="ECO:0000313" key="1">
    <source>
        <dbReference type="EMBL" id="KZB93600.1"/>
    </source>
</evidence>
<dbReference type="Proteomes" id="UP000078460">
    <property type="component" value="Unassembled WGS sequence"/>
</dbReference>
<dbReference type="PROSITE" id="PS51740">
    <property type="entry name" value="SPOVT_ABRB"/>
    <property type="match status" value="1"/>
</dbReference>
<dbReference type="NCBIfam" id="TIGR01439">
    <property type="entry name" value="lp_hng_hel_AbrB"/>
    <property type="match status" value="1"/>
</dbReference>
<gene>
    <name evidence="1" type="ORF">AVM11_12090</name>
</gene>
<comment type="caution">
    <text evidence="1">The sequence shown here is derived from an EMBL/GenBank/DDBJ whole genome shotgun (WGS) entry which is preliminary data.</text>
</comment>
<proteinExistence type="predicted"/>
<dbReference type="SMART" id="SM00966">
    <property type="entry name" value="SpoVT_AbrB"/>
    <property type="match status" value="1"/>
</dbReference>
<dbReference type="Gene3D" id="2.10.260.10">
    <property type="match status" value="1"/>
</dbReference>
<dbReference type="RefSeq" id="WP_062126271.1">
    <property type="nucleotide sequence ID" value="NZ_CP017578.1"/>
</dbReference>